<proteinExistence type="predicted"/>
<evidence type="ECO:0000256" key="1">
    <source>
        <dbReference type="SAM" id="MobiDB-lite"/>
    </source>
</evidence>
<dbReference type="Pfam" id="PF03432">
    <property type="entry name" value="Relaxase"/>
    <property type="match status" value="1"/>
</dbReference>
<dbReference type="AlphaFoldDB" id="A0AAJ1B1S8"/>
<dbReference type="Proteomes" id="UP001297422">
    <property type="component" value="Unassembled WGS sequence"/>
</dbReference>
<reference evidence="3" key="1">
    <citation type="submission" date="2021-10" db="EMBL/GenBank/DDBJ databases">
        <title>Collection of gut derived symbiotic bacterial strains cultured from healthy donors.</title>
        <authorList>
            <person name="Lin H."/>
            <person name="Littmann E."/>
            <person name="Claire K."/>
            <person name="Pamer E."/>
        </authorList>
    </citation>
    <scope>NUCLEOTIDE SEQUENCE</scope>
    <source>
        <strain evidence="3">MSK.23.4</strain>
    </source>
</reference>
<accession>A0AAJ1B1S8</accession>
<organism evidence="3 4">
    <name type="scientific">Mediterraneibacter gnavus</name>
    <name type="common">Ruminococcus gnavus</name>
    <dbReference type="NCBI Taxonomy" id="33038"/>
    <lineage>
        <taxon>Bacteria</taxon>
        <taxon>Bacillati</taxon>
        <taxon>Bacillota</taxon>
        <taxon>Clostridia</taxon>
        <taxon>Lachnospirales</taxon>
        <taxon>Lachnospiraceae</taxon>
        <taxon>Mediterraneibacter</taxon>
    </lineage>
</organism>
<comment type="caution">
    <text evidence="3">The sequence shown here is derived from an EMBL/GenBank/DDBJ whole genome shotgun (WGS) entry which is preliminary data.</text>
</comment>
<evidence type="ECO:0000313" key="4">
    <source>
        <dbReference type="Proteomes" id="UP001297422"/>
    </source>
</evidence>
<name>A0AAJ1B1S8_MEDGN</name>
<evidence type="ECO:0000259" key="2">
    <source>
        <dbReference type="Pfam" id="PF03432"/>
    </source>
</evidence>
<dbReference type="RefSeq" id="WP_173878408.1">
    <property type="nucleotide sequence ID" value="NZ_JAAIMT010000003.1"/>
</dbReference>
<protein>
    <recommendedName>
        <fullName evidence="2">MobA/VirD2-like nuclease domain-containing protein</fullName>
    </recommendedName>
</protein>
<dbReference type="InterPro" id="IPR005094">
    <property type="entry name" value="Endonuclease_MobA/VirD2"/>
</dbReference>
<gene>
    <name evidence="3" type="ORF">LIQ10_16645</name>
</gene>
<feature type="domain" description="MobA/VirD2-like nuclease" evidence="2">
    <location>
        <begin position="23"/>
        <end position="148"/>
    </location>
</feature>
<dbReference type="EMBL" id="JAJBNC010000038">
    <property type="protein sequence ID" value="MCB5495344.1"/>
    <property type="molecule type" value="Genomic_DNA"/>
</dbReference>
<feature type="region of interest" description="Disordered" evidence="1">
    <location>
        <begin position="184"/>
        <end position="209"/>
    </location>
</feature>
<evidence type="ECO:0000313" key="3">
    <source>
        <dbReference type="EMBL" id="MCB5495344.1"/>
    </source>
</evidence>
<sequence>MAILKMINVKEAGRKKFRTTLEYISNPKKTGKEMVKIVESAERFQKRTWVNRCLYGKEDCKRQYKQMIVSLAACWDQDPEHRRVQEEALEAVKKEYELYFSKMGYVTCAYIHCNTQHPHFHLMLETLNVITGKQFSQSPSDLALLKNFGSAALRKAGLNEEILTSDIYEISEEDFWQSEEQEAFDNDADNNAEYKETEKDEWNNGTDGTKNREENFQSAMYNKAEIKKQNLEREEMGYAPRKAKRVEPAVQKEMCHVVIPTNKEMCHVVEIPFGQRLNSTVPEQREMCRTVFQRQQGINTDNITGKTMCVIVK</sequence>
<feature type="compositionally biased region" description="Basic and acidic residues" evidence="1">
    <location>
        <begin position="192"/>
        <end position="202"/>
    </location>
</feature>